<dbReference type="InterPro" id="IPR000008">
    <property type="entry name" value="C2_dom"/>
</dbReference>
<dbReference type="Gene3D" id="2.60.40.150">
    <property type="entry name" value="C2 domain"/>
    <property type="match status" value="1"/>
</dbReference>
<feature type="domain" description="C2" evidence="2">
    <location>
        <begin position="1"/>
        <end position="113"/>
    </location>
</feature>
<dbReference type="SUPFAM" id="SSF49562">
    <property type="entry name" value="C2 domain (Calcium/lipid-binding domain, CaLB)"/>
    <property type="match status" value="1"/>
</dbReference>
<dbReference type="InterPro" id="IPR035892">
    <property type="entry name" value="C2_domain_sf"/>
</dbReference>
<dbReference type="SMART" id="SM00239">
    <property type="entry name" value="C2"/>
    <property type="match status" value="1"/>
</dbReference>
<evidence type="ECO:0000256" key="1">
    <source>
        <dbReference type="SAM" id="SignalP"/>
    </source>
</evidence>
<accession>A0A8D7FES4</accession>
<dbReference type="AlphaFoldDB" id="A0A8D7FES4"/>
<dbReference type="PANTHER" id="PTHR47052:SF3">
    <property type="entry name" value="INGRESSION PROTEIN 1"/>
    <property type="match status" value="1"/>
</dbReference>
<protein>
    <submittedName>
        <fullName evidence="3">(wild Malaysian banana) hypothetical protein</fullName>
    </submittedName>
</protein>
<dbReference type="EMBL" id="HG996468">
    <property type="protein sequence ID" value="CAG1850784.1"/>
    <property type="molecule type" value="Genomic_DNA"/>
</dbReference>
<dbReference type="CDD" id="cd00030">
    <property type="entry name" value="C2"/>
    <property type="match status" value="1"/>
</dbReference>
<gene>
    <name evidence="3" type="ORF">GSMUA_197820.1</name>
</gene>
<keyword evidence="1" id="KW-0732">Signal</keyword>
<evidence type="ECO:0000259" key="2">
    <source>
        <dbReference type="PROSITE" id="PS50004"/>
    </source>
</evidence>
<sequence length="279" mass="30957">MIITTLFLLWTGTFAPSPVVGCNKLKDTEWISRQDPYVILEYATTKFRTRTCTDGGRNPSFQEKTALSLIEGLREISVSVWNKNTVSHDDFIGSGRVQLSKVLAQGYDDSCWSIQSRSGRYSGEVKLIMHYANAGKAEVIFVVHVKLNLKPIKLDFYALLHWSLMGLTQKPAKSATPSSYAPSAPPYNPAPQYASPYMPPKAVDSFSYPPAAYPPAGYPQVPDPALYQPAIYPPPLLQQQYPPTYPPTQTYLPLPPYPPPPGQPCYPPAYPGVYPPPPY</sequence>
<dbReference type="InterPro" id="IPR052981">
    <property type="entry name" value="Ingression_C2_domain"/>
</dbReference>
<name>A0A8D7FES4_MUSAM</name>
<proteinExistence type="predicted"/>
<dbReference type="Pfam" id="PF00168">
    <property type="entry name" value="C2"/>
    <property type="match status" value="1"/>
</dbReference>
<dbReference type="PROSITE" id="PS50004">
    <property type="entry name" value="C2"/>
    <property type="match status" value="1"/>
</dbReference>
<dbReference type="PANTHER" id="PTHR47052">
    <property type="entry name" value="CONSERVED SERINE PROLINE-RICH PROTEIN (AFU_ORTHOLOGUE AFUA_2G01790)"/>
    <property type="match status" value="1"/>
</dbReference>
<organism evidence="3">
    <name type="scientific">Musa acuminata subsp. malaccensis</name>
    <name type="common">Wild banana</name>
    <name type="synonym">Musa malaccensis</name>
    <dbReference type="NCBI Taxonomy" id="214687"/>
    <lineage>
        <taxon>Eukaryota</taxon>
        <taxon>Viridiplantae</taxon>
        <taxon>Streptophyta</taxon>
        <taxon>Embryophyta</taxon>
        <taxon>Tracheophyta</taxon>
        <taxon>Spermatophyta</taxon>
        <taxon>Magnoliopsida</taxon>
        <taxon>Liliopsida</taxon>
        <taxon>Zingiberales</taxon>
        <taxon>Musaceae</taxon>
        <taxon>Musa</taxon>
    </lineage>
</organism>
<evidence type="ECO:0000313" key="3">
    <source>
        <dbReference type="EMBL" id="CAG1850784.1"/>
    </source>
</evidence>
<reference evidence="3" key="1">
    <citation type="submission" date="2021-03" db="EMBL/GenBank/DDBJ databases">
        <authorList>
            <consortium name="Genoscope - CEA"/>
            <person name="William W."/>
        </authorList>
    </citation>
    <scope>NUCLEOTIDE SEQUENCE</scope>
    <source>
        <strain evidence="3">Doubled-haploid Pahang</strain>
    </source>
</reference>
<feature type="chain" id="PRO_5034268488" evidence="1">
    <location>
        <begin position="16"/>
        <end position="279"/>
    </location>
</feature>
<feature type="signal peptide" evidence="1">
    <location>
        <begin position="1"/>
        <end position="15"/>
    </location>
</feature>